<sequence length="126" mass="14010">MPTPVLIRTRPDRTTRPSGIDRSKNGRDMPRKETNPPHRKGTKNDRTTHRRHGQDGRFHDSDVASDEVTGAIIAIEGPKSLQLSDATAIVGGVQKRLTDKVEIIWGLNFTDEDVLHATVLLATPRK</sequence>
<keyword evidence="4" id="KW-0131">Cell cycle</keyword>
<keyword evidence="2" id="KW-0342">GTP-binding</keyword>
<evidence type="ECO:0000256" key="2">
    <source>
        <dbReference type="ARBA" id="ARBA00023134"/>
    </source>
</evidence>
<comment type="caution">
    <text evidence="4">The sequence shown here is derived from an EMBL/GenBank/DDBJ whole genome shotgun (WGS) entry which is preliminary data.</text>
</comment>
<feature type="region of interest" description="Disordered" evidence="3">
    <location>
        <begin position="1"/>
        <end position="64"/>
    </location>
</feature>
<accession>A0A173Y0Y0</accession>
<organism evidence="4 5">
    <name type="scientific">Bifidobacterium adolescentis</name>
    <dbReference type="NCBI Taxonomy" id="1680"/>
    <lineage>
        <taxon>Bacteria</taxon>
        <taxon>Bacillati</taxon>
        <taxon>Actinomycetota</taxon>
        <taxon>Actinomycetes</taxon>
        <taxon>Bifidobacteriales</taxon>
        <taxon>Bifidobacteriaceae</taxon>
        <taxon>Bifidobacterium</taxon>
    </lineage>
</organism>
<protein>
    <submittedName>
        <fullName evidence="4">Cell division protein FtsZ</fullName>
    </submittedName>
</protein>
<dbReference type="InterPro" id="IPR008280">
    <property type="entry name" value="Tub_FtsZ_C"/>
</dbReference>
<evidence type="ECO:0000313" key="5">
    <source>
        <dbReference type="Proteomes" id="UP000193664"/>
    </source>
</evidence>
<dbReference type="EMBL" id="LNKF01000003">
    <property type="protein sequence ID" value="OSG94727.1"/>
    <property type="molecule type" value="Genomic_DNA"/>
</dbReference>
<dbReference type="SUPFAM" id="SSF55307">
    <property type="entry name" value="Tubulin C-terminal domain-like"/>
    <property type="match status" value="1"/>
</dbReference>
<keyword evidence="1" id="KW-0547">Nucleotide-binding</keyword>
<evidence type="ECO:0000256" key="3">
    <source>
        <dbReference type="SAM" id="MobiDB-lite"/>
    </source>
</evidence>
<dbReference type="GO" id="GO:0051301">
    <property type="term" value="P:cell division"/>
    <property type="evidence" value="ECO:0007669"/>
    <property type="project" value="UniProtKB-KW"/>
</dbReference>
<dbReference type="GO" id="GO:0005525">
    <property type="term" value="F:GTP binding"/>
    <property type="evidence" value="ECO:0007669"/>
    <property type="project" value="UniProtKB-KW"/>
</dbReference>
<dbReference type="Gene3D" id="3.30.1330.20">
    <property type="entry name" value="Tubulin/FtsZ, C-terminal domain"/>
    <property type="match status" value="1"/>
</dbReference>
<reference evidence="4 5" key="1">
    <citation type="journal article" date="2016" name="Sci. Rep.">
        <title>Evaluation of genetic diversity among strains of the human gut commensal Bifidobacterium adolescentis.</title>
        <authorList>
            <person name="Duranti S."/>
            <person name="Milani C."/>
            <person name="Lugli G.A."/>
            <person name="Mancabelli L."/>
            <person name="Turroni F."/>
            <person name="Ferrario C."/>
            <person name="Mangifesta M."/>
            <person name="Viappiani A."/>
            <person name="Sanchez B."/>
            <person name="Margolles A."/>
            <person name="van Sinderen D."/>
            <person name="Ventura M."/>
        </authorList>
    </citation>
    <scope>NUCLEOTIDE SEQUENCE [LARGE SCALE GENOMIC DNA]</scope>
    <source>
        <strain evidence="4 5">AD2-8</strain>
    </source>
</reference>
<dbReference type="Proteomes" id="UP000193664">
    <property type="component" value="Unassembled WGS sequence"/>
</dbReference>
<gene>
    <name evidence="4" type="ORF">AD0028_1146</name>
</gene>
<proteinExistence type="predicted"/>
<dbReference type="AlphaFoldDB" id="A0A173Y0Y0"/>
<name>A0A173Y0Y0_BIFAD</name>
<evidence type="ECO:0000313" key="4">
    <source>
        <dbReference type="EMBL" id="OSG94727.1"/>
    </source>
</evidence>
<dbReference type="InterPro" id="IPR037103">
    <property type="entry name" value="Tubulin/FtsZ-like_C"/>
</dbReference>
<evidence type="ECO:0000256" key="1">
    <source>
        <dbReference type="ARBA" id="ARBA00022741"/>
    </source>
</evidence>
<keyword evidence="4" id="KW-0132">Cell division</keyword>
<feature type="compositionally biased region" description="Basic and acidic residues" evidence="3">
    <location>
        <begin position="9"/>
        <end position="62"/>
    </location>
</feature>